<sequence length="74" mass="8492">MKSVRGTNKIKVLVGLSLTKKGHLLYIKMEVVPDIKRKTLIHFAKKGIQPDSTICSDTYHSYRALVEADFKHMY</sequence>
<name>A0ABS7UN75_9BACI</name>
<evidence type="ECO:0000313" key="2">
    <source>
        <dbReference type="EMBL" id="MBZ5749674.1"/>
    </source>
</evidence>
<evidence type="ECO:0000259" key="1">
    <source>
        <dbReference type="Pfam" id="PF12762"/>
    </source>
</evidence>
<dbReference type="RefSeq" id="WP_224137533.1">
    <property type="nucleotide sequence ID" value="NZ_JAIQUM010000007.1"/>
</dbReference>
<accession>A0ABS7UN75</accession>
<evidence type="ECO:0000313" key="3">
    <source>
        <dbReference type="Proteomes" id="UP001165287"/>
    </source>
</evidence>
<gene>
    <name evidence="2" type="ORF">K9V48_05305</name>
</gene>
<dbReference type="Proteomes" id="UP001165287">
    <property type="component" value="Unassembled WGS sequence"/>
</dbReference>
<proteinExistence type="predicted"/>
<dbReference type="EMBL" id="JAIQUM010000007">
    <property type="protein sequence ID" value="MBZ5749674.1"/>
    <property type="molecule type" value="Genomic_DNA"/>
</dbReference>
<comment type="caution">
    <text evidence="2">The sequence shown here is derived from an EMBL/GenBank/DDBJ whole genome shotgun (WGS) entry which is preliminary data.</text>
</comment>
<keyword evidence="3" id="KW-1185">Reference proteome</keyword>
<protein>
    <submittedName>
        <fullName evidence="2">Transposase</fullName>
    </submittedName>
</protein>
<reference evidence="2" key="1">
    <citation type="submission" date="2024-05" db="EMBL/GenBank/DDBJ databases">
        <title>Metabacillus sp. nov., isolated from the rhizosphere soil of tomato plants.</title>
        <authorList>
            <person name="Ma R."/>
        </authorList>
    </citation>
    <scope>NUCLEOTIDE SEQUENCE</scope>
    <source>
        <strain evidence="2">DBTR6</strain>
    </source>
</reference>
<dbReference type="InterPro" id="IPR024445">
    <property type="entry name" value="Tnp_ISXO2-like"/>
</dbReference>
<organism evidence="2 3">
    <name type="scientific">Metabacillus rhizolycopersici</name>
    <dbReference type="NCBI Taxonomy" id="2875709"/>
    <lineage>
        <taxon>Bacteria</taxon>
        <taxon>Bacillati</taxon>
        <taxon>Bacillota</taxon>
        <taxon>Bacilli</taxon>
        <taxon>Bacillales</taxon>
        <taxon>Bacillaceae</taxon>
        <taxon>Metabacillus</taxon>
    </lineage>
</organism>
<dbReference type="Pfam" id="PF12762">
    <property type="entry name" value="DDE_Tnp_IS1595"/>
    <property type="match status" value="1"/>
</dbReference>
<feature type="domain" description="ISXO2-like transposase" evidence="1">
    <location>
        <begin position="7"/>
        <end position="72"/>
    </location>
</feature>